<sequence>MKTRILTDRLSRMFEYLLKVKNTLKKLTVKFFQSVADEERQSILKSSSAGKKTVLVFEPQAVQDGTVTPFPHAIIHFPEKNETKKVEKSKSNIAKEEMKSHMIHIFPDFNILKKNKTVGLWEKKLNISEYKAKMQKPFGLPIKNYFPNFKNVPDTNKILGSVKSSLSPVKSTLGRNRLINVGNETENSFVRSEYNPEDIRLLVEGFRTRLPLFSEKDKKKQRNSTSRPRWLDLESDILQNWMDTCLEISKTAIPEEEEEIEPEMYISYNKKDFSKTFFSHPSLFPFAAVVRIFKLILQNLTAVAETQDYHPKRDDDMKK</sequence>
<evidence type="ECO:0000313" key="2">
    <source>
        <dbReference type="Proteomes" id="UP000807504"/>
    </source>
</evidence>
<proteinExistence type="predicted"/>
<keyword evidence="2" id="KW-1185">Reference proteome</keyword>
<dbReference type="EMBL" id="JABXBU010000003">
    <property type="protein sequence ID" value="KAF8791681.1"/>
    <property type="molecule type" value="Genomic_DNA"/>
</dbReference>
<dbReference type="AlphaFoldDB" id="A0A8T0FKY7"/>
<reference evidence="1" key="2">
    <citation type="submission" date="2020-06" db="EMBL/GenBank/DDBJ databases">
        <authorList>
            <person name="Sheffer M."/>
        </authorList>
    </citation>
    <scope>NUCLEOTIDE SEQUENCE</scope>
</reference>
<evidence type="ECO:0000313" key="1">
    <source>
        <dbReference type="EMBL" id="KAF8791681.1"/>
    </source>
</evidence>
<accession>A0A8T0FKY7</accession>
<comment type="caution">
    <text evidence="1">The sequence shown here is derived from an EMBL/GenBank/DDBJ whole genome shotgun (WGS) entry which is preliminary data.</text>
</comment>
<reference evidence="1" key="1">
    <citation type="journal article" date="2020" name="bioRxiv">
        <title>Chromosome-level reference genome of the European wasp spider Argiope bruennichi: a resource for studies on range expansion and evolutionary adaptation.</title>
        <authorList>
            <person name="Sheffer M.M."/>
            <person name="Hoppe A."/>
            <person name="Krehenwinkel H."/>
            <person name="Uhl G."/>
            <person name="Kuss A.W."/>
            <person name="Jensen L."/>
            <person name="Jensen C."/>
            <person name="Gillespie R.G."/>
            <person name="Hoff K.J."/>
            <person name="Prost S."/>
        </authorList>
    </citation>
    <scope>NUCLEOTIDE SEQUENCE</scope>
</reference>
<dbReference type="Proteomes" id="UP000807504">
    <property type="component" value="Unassembled WGS sequence"/>
</dbReference>
<organism evidence="1 2">
    <name type="scientific">Argiope bruennichi</name>
    <name type="common">Wasp spider</name>
    <name type="synonym">Aranea bruennichi</name>
    <dbReference type="NCBI Taxonomy" id="94029"/>
    <lineage>
        <taxon>Eukaryota</taxon>
        <taxon>Metazoa</taxon>
        <taxon>Ecdysozoa</taxon>
        <taxon>Arthropoda</taxon>
        <taxon>Chelicerata</taxon>
        <taxon>Arachnida</taxon>
        <taxon>Araneae</taxon>
        <taxon>Araneomorphae</taxon>
        <taxon>Entelegynae</taxon>
        <taxon>Araneoidea</taxon>
        <taxon>Araneidae</taxon>
        <taxon>Argiope</taxon>
    </lineage>
</organism>
<name>A0A8T0FKY7_ARGBR</name>
<gene>
    <name evidence="1" type="ORF">HNY73_003376</name>
</gene>
<protein>
    <submittedName>
        <fullName evidence="1">Uncharacterized protein</fullName>
    </submittedName>
</protein>